<dbReference type="AlphaFoldDB" id="A0A6C0D8T2"/>
<organism evidence="2">
    <name type="scientific">viral metagenome</name>
    <dbReference type="NCBI Taxonomy" id="1070528"/>
    <lineage>
        <taxon>unclassified sequences</taxon>
        <taxon>metagenomes</taxon>
        <taxon>organismal metagenomes</taxon>
    </lineage>
</organism>
<reference evidence="2" key="1">
    <citation type="journal article" date="2020" name="Nature">
        <title>Giant virus diversity and host interactions through global metagenomics.</title>
        <authorList>
            <person name="Schulz F."/>
            <person name="Roux S."/>
            <person name="Paez-Espino D."/>
            <person name="Jungbluth S."/>
            <person name="Walsh D.A."/>
            <person name="Denef V.J."/>
            <person name="McMahon K.D."/>
            <person name="Konstantinidis K.T."/>
            <person name="Eloe-Fadrosh E.A."/>
            <person name="Kyrpides N.C."/>
            <person name="Woyke T."/>
        </authorList>
    </citation>
    <scope>NUCLEOTIDE SEQUENCE</scope>
    <source>
        <strain evidence="2">GVMAG-M-3300023174-130</strain>
    </source>
</reference>
<sequence>MAGRPRKVRSIQSYINSSDAKSGLGPLKAGTPTKVGVTHYLWHNLKTEANPRRLSYLNSQAYYNTLQWQTYGNLRPSFTSNPRQAYTSFPPSRYRTGTTPAVFNGNYNSN</sequence>
<proteinExistence type="predicted"/>
<protein>
    <submittedName>
        <fullName evidence="2">Uncharacterized protein</fullName>
    </submittedName>
</protein>
<evidence type="ECO:0000256" key="1">
    <source>
        <dbReference type="SAM" id="MobiDB-lite"/>
    </source>
</evidence>
<feature type="compositionally biased region" description="Polar residues" evidence="1">
    <location>
        <begin position="10"/>
        <end position="20"/>
    </location>
</feature>
<feature type="region of interest" description="Disordered" evidence="1">
    <location>
        <begin position="82"/>
        <end position="110"/>
    </location>
</feature>
<name>A0A6C0D8T2_9ZZZZ</name>
<evidence type="ECO:0000313" key="2">
    <source>
        <dbReference type="EMBL" id="QHT12554.1"/>
    </source>
</evidence>
<dbReference type="EMBL" id="MN739548">
    <property type="protein sequence ID" value="QHT12554.1"/>
    <property type="molecule type" value="Genomic_DNA"/>
</dbReference>
<accession>A0A6C0D8T2</accession>
<feature type="region of interest" description="Disordered" evidence="1">
    <location>
        <begin position="1"/>
        <end position="28"/>
    </location>
</feature>